<evidence type="ECO:0000313" key="6">
    <source>
        <dbReference type="EMBL" id="VAW13601.1"/>
    </source>
</evidence>
<dbReference type="AlphaFoldDB" id="A0A3B0T4C4"/>
<protein>
    <recommendedName>
        <fullName evidence="7">Serine protease</fullName>
    </recommendedName>
</protein>
<evidence type="ECO:0000256" key="5">
    <source>
        <dbReference type="ARBA" id="ARBA00022801"/>
    </source>
</evidence>
<reference evidence="6" key="1">
    <citation type="submission" date="2018-06" db="EMBL/GenBank/DDBJ databases">
        <authorList>
            <person name="Zhirakovskaya E."/>
        </authorList>
    </citation>
    <scope>NUCLEOTIDE SEQUENCE</scope>
</reference>
<evidence type="ECO:0008006" key="7">
    <source>
        <dbReference type="Google" id="ProtNLM"/>
    </source>
</evidence>
<dbReference type="SUPFAM" id="SSF50494">
    <property type="entry name" value="Trypsin-like serine proteases"/>
    <property type="match status" value="1"/>
</dbReference>
<dbReference type="GO" id="GO:0070009">
    <property type="term" value="F:serine-type aminopeptidase activity"/>
    <property type="evidence" value="ECO:0007669"/>
    <property type="project" value="InterPro"/>
</dbReference>
<dbReference type="PANTHER" id="PTHR38469:SF1">
    <property type="entry name" value="PERIPLASMIC PEPTIDASE SUBFAMILY S1B"/>
    <property type="match status" value="1"/>
</dbReference>
<proteinExistence type="inferred from homology"/>
<keyword evidence="5" id="KW-0378">Hydrolase</keyword>
<sequence>MKKFYLVLILLAGIFSTSVADEGMWLPSLIQKLNIGEMHKMGCELSADQIYDINHSSLKDAVVALDHGSCTAELISNDGLLLTNHHCGFGEIQAHSTVEHDYLKDGFWAQSRDEELSNPGKTVSFLISAEDVTDKVLEGVSDTMSYNERNQAIRANSREIANKAEEDTHYDANVQSMFSSNKFYLFISETFRDVRLVGCPPKSLGKFGGDTDNWMWPRHTADFCLFRVYAGPDGKPADYSK</sequence>
<accession>A0A3B0T4C4</accession>
<gene>
    <name evidence="6" type="ORF">MNBD_BACTEROID01-408</name>
</gene>
<dbReference type="PANTHER" id="PTHR38469">
    <property type="entry name" value="PERIPLASMIC PEPTIDASE SUBFAMILY S1B"/>
    <property type="match status" value="1"/>
</dbReference>
<dbReference type="GO" id="GO:0008239">
    <property type="term" value="F:dipeptidyl-peptidase activity"/>
    <property type="evidence" value="ECO:0007669"/>
    <property type="project" value="InterPro"/>
</dbReference>
<dbReference type="GO" id="GO:0006508">
    <property type="term" value="P:proteolysis"/>
    <property type="evidence" value="ECO:0007669"/>
    <property type="project" value="UniProtKB-KW"/>
</dbReference>
<evidence type="ECO:0000256" key="1">
    <source>
        <dbReference type="ARBA" id="ARBA00010491"/>
    </source>
</evidence>
<keyword evidence="3" id="KW-0645">Protease</keyword>
<keyword evidence="2" id="KW-0031">Aminopeptidase</keyword>
<keyword evidence="4" id="KW-0732">Signal</keyword>
<dbReference type="InterPro" id="IPR009003">
    <property type="entry name" value="Peptidase_S1_PA"/>
</dbReference>
<feature type="non-terminal residue" evidence="6">
    <location>
        <position position="241"/>
    </location>
</feature>
<dbReference type="InterPro" id="IPR019500">
    <property type="entry name" value="Pep_S46"/>
</dbReference>
<evidence type="ECO:0000256" key="4">
    <source>
        <dbReference type="ARBA" id="ARBA00022729"/>
    </source>
</evidence>
<organism evidence="6">
    <name type="scientific">hydrothermal vent metagenome</name>
    <dbReference type="NCBI Taxonomy" id="652676"/>
    <lineage>
        <taxon>unclassified sequences</taxon>
        <taxon>metagenomes</taxon>
        <taxon>ecological metagenomes</taxon>
    </lineage>
</organism>
<dbReference type="EMBL" id="UOEP01000024">
    <property type="protein sequence ID" value="VAW13601.1"/>
    <property type="molecule type" value="Genomic_DNA"/>
</dbReference>
<dbReference type="Pfam" id="PF10459">
    <property type="entry name" value="Peptidase_S46"/>
    <property type="match status" value="1"/>
</dbReference>
<evidence type="ECO:0000256" key="2">
    <source>
        <dbReference type="ARBA" id="ARBA00022438"/>
    </source>
</evidence>
<evidence type="ECO:0000256" key="3">
    <source>
        <dbReference type="ARBA" id="ARBA00022670"/>
    </source>
</evidence>
<name>A0A3B0T4C4_9ZZZZ</name>
<comment type="similarity">
    <text evidence="1">Belongs to the peptidase S46 family.</text>
</comment>